<proteinExistence type="predicted"/>
<reference evidence="2 3" key="1">
    <citation type="submission" date="2018-03" db="EMBL/GenBank/DDBJ databases">
        <title>Genomic Encyclopedia of Archaeal and Bacterial Type Strains, Phase II (KMG-II): from individual species to whole genera.</title>
        <authorList>
            <person name="Goeker M."/>
        </authorList>
    </citation>
    <scope>NUCLEOTIDE SEQUENCE [LARGE SCALE GENOMIC DNA]</scope>
    <source>
        <strain evidence="2 3">DSM 100346</strain>
    </source>
</reference>
<name>A0A316AA21_9BACT</name>
<dbReference type="InterPro" id="IPR026444">
    <property type="entry name" value="Secre_tail"/>
</dbReference>
<keyword evidence="3" id="KW-1185">Reference proteome</keyword>
<dbReference type="OrthoDB" id="1488838at2"/>
<evidence type="ECO:0000313" key="2">
    <source>
        <dbReference type="EMBL" id="PWJ54513.1"/>
    </source>
</evidence>
<evidence type="ECO:0000259" key="1">
    <source>
        <dbReference type="Pfam" id="PF18962"/>
    </source>
</evidence>
<protein>
    <submittedName>
        <fullName evidence="2">Putative secreted protein (Por secretion system target)</fullName>
    </submittedName>
</protein>
<dbReference type="Proteomes" id="UP000245880">
    <property type="component" value="Unassembled WGS sequence"/>
</dbReference>
<dbReference type="PROSITE" id="PS51257">
    <property type="entry name" value="PROKAR_LIPOPROTEIN"/>
    <property type="match status" value="1"/>
</dbReference>
<feature type="domain" description="Secretion system C-terminal sorting" evidence="1">
    <location>
        <begin position="550"/>
        <end position="614"/>
    </location>
</feature>
<comment type="caution">
    <text evidence="2">The sequence shown here is derived from an EMBL/GenBank/DDBJ whole genome shotgun (WGS) entry which is preliminary data.</text>
</comment>
<evidence type="ECO:0000313" key="3">
    <source>
        <dbReference type="Proteomes" id="UP000245880"/>
    </source>
</evidence>
<dbReference type="RefSeq" id="WP_109677749.1">
    <property type="nucleotide sequence ID" value="NZ_QGDT01000017.1"/>
</dbReference>
<dbReference type="Pfam" id="PF18962">
    <property type="entry name" value="Por_Secre_tail"/>
    <property type="match status" value="1"/>
</dbReference>
<gene>
    <name evidence="2" type="ORF">CLV98_11751</name>
</gene>
<organism evidence="2 3">
    <name type="scientific">Dyadobacter jejuensis</name>
    <dbReference type="NCBI Taxonomy" id="1082580"/>
    <lineage>
        <taxon>Bacteria</taxon>
        <taxon>Pseudomonadati</taxon>
        <taxon>Bacteroidota</taxon>
        <taxon>Cytophagia</taxon>
        <taxon>Cytophagales</taxon>
        <taxon>Spirosomataceae</taxon>
        <taxon>Dyadobacter</taxon>
    </lineage>
</organism>
<dbReference type="AlphaFoldDB" id="A0A316AA21"/>
<accession>A0A316AA21</accession>
<dbReference type="EMBL" id="QGDT01000017">
    <property type="protein sequence ID" value="PWJ54513.1"/>
    <property type="molecule type" value="Genomic_DNA"/>
</dbReference>
<sequence length="619" mass="69075">MNNPKDYNSKPNSFLYWLLSCALLVAFTAKGQLRVVPLSVPVATEGAEHSGMRVGATVNLPFFDDFSTATSGIPDATYWETGSGVSINNTLTTGQPSLNLATFDGLNSHGFPYNFINPLYQDFTDTLTSQPIALGGLSPADSIYLSFFWQSGSLIEKPDSSDFLQLEFLGVDAQWEVVWKQTGYRVDSAFHQTFVAIKDPKYLHSGFQFRFQSYGRSSGAYDMWHVDYVFLNAGRNSSDRYIRDLALTRPLSPLLKEFTNMPLGHYLTDPGRFTEEAVTAEIRNLYNNENRTSFVLTLEDELSGTSFVGGSEGSTYIGPLATLDKSVKMSPLTGVEGLESLRIRYKFMMQTTDNQNPSIPTIDLRRNDTLSAVAELNDYFAYDDGTAEYGVQMNQKLGRTVVQYLLPKPDTIGGVRMSILPFNNDIAGSSFTLQLWSNKQGKPDRLLAQQAFPATYNSSRTELSEFAFARAVAVSDTFYVGWLQVSDNPLTIGYDLNTKYGAGKVHYSVGNSWTVAANLRGSIMIRPFVARAGAEVITGTEPLLQQAFYYPNPFRGTVQWKGEALKKIEVYDQSGRLLREITDGIQGDFIDLKELTQGYYYFKTYTTKGSSVHRMLRLK</sequence>
<dbReference type="NCBIfam" id="TIGR04183">
    <property type="entry name" value="Por_Secre_tail"/>
    <property type="match status" value="1"/>
</dbReference>